<proteinExistence type="predicted"/>
<dbReference type="SUPFAM" id="SSF52833">
    <property type="entry name" value="Thioredoxin-like"/>
    <property type="match status" value="1"/>
</dbReference>
<dbReference type="EMBL" id="FXTD01000011">
    <property type="protein sequence ID" value="SMO84580.1"/>
    <property type="molecule type" value="Genomic_DNA"/>
</dbReference>
<gene>
    <name evidence="1" type="ORF">SAMN06264867_11174</name>
</gene>
<keyword evidence="2" id="KW-1185">Reference proteome</keyword>
<organism evidence="1 2">
    <name type="scientific">Halorubrum cibi</name>
    <dbReference type="NCBI Taxonomy" id="413815"/>
    <lineage>
        <taxon>Archaea</taxon>
        <taxon>Methanobacteriati</taxon>
        <taxon>Methanobacteriota</taxon>
        <taxon>Stenosarchaea group</taxon>
        <taxon>Halobacteria</taxon>
        <taxon>Halobacteriales</taxon>
        <taxon>Haloferacaceae</taxon>
        <taxon>Halorubrum</taxon>
    </lineage>
</organism>
<dbReference type="AlphaFoldDB" id="A0A521EN85"/>
<dbReference type="InterPro" id="IPR008554">
    <property type="entry name" value="Glutaredoxin-like"/>
</dbReference>
<evidence type="ECO:0000313" key="1">
    <source>
        <dbReference type="EMBL" id="SMO84580.1"/>
    </source>
</evidence>
<dbReference type="InterPro" id="IPR036249">
    <property type="entry name" value="Thioredoxin-like_sf"/>
</dbReference>
<reference evidence="1 2" key="1">
    <citation type="submission" date="2017-05" db="EMBL/GenBank/DDBJ databases">
        <authorList>
            <person name="Varghese N."/>
            <person name="Submissions S."/>
        </authorList>
    </citation>
    <scope>NUCLEOTIDE SEQUENCE [LARGE SCALE GENOMIC DNA]</scope>
    <source>
        <strain evidence="1 2">DSM 19504</strain>
    </source>
</reference>
<sequence length="116" mass="12801">MSRTETHWSPEALLAVVSDTDEPDRSASTAFDADSVSVTIYTREDCSLCVVARETVERVAADLAVDVDLELVDVDSDPELAEEYGERVPYVFVDGTPAFKYEIGERELRLKLLAAS</sequence>
<protein>
    <submittedName>
        <fullName evidence="1">Glutaredoxin</fullName>
    </submittedName>
</protein>
<accession>A0A521EN85</accession>
<evidence type="ECO:0000313" key="2">
    <source>
        <dbReference type="Proteomes" id="UP000319712"/>
    </source>
</evidence>
<dbReference type="Proteomes" id="UP000319712">
    <property type="component" value="Unassembled WGS sequence"/>
</dbReference>
<name>A0A521EN85_9EURY</name>
<dbReference type="Pfam" id="PF05768">
    <property type="entry name" value="Glrx-like"/>
    <property type="match status" value="1"/>
</dbReference>
<dbReference type="Gene3D" id="3.40.30.10">
    <property type="entry name" value="Glutaredoxin"/>
    <property type="match status" value="1"/>
</dbReference>